<dbReference type="InterPro" id="IPR020097">
    <property type="entry name" value="PsdUridine_synth_TruA_a/b_dom"/>
</dbReference>
<dbReference type="GO" id="GO:0003723">
    <property type="term" value="F:RNA binding"/>
    <property type="evidence" value="ECO:0007669"/>
    <property type="project" value="InterPro"/>
</dbReference>
<dbReference type="GO" id="GO:0160147">
    <property type="term" value="F:tRNA pseudouridine(38-40) synthase activity"/>
    <property type="evidence" value="ECO:0007669"/>
    <property type="project" value="UniProtKB-EC"/>
</dbReference>
<dbReference type="InterPro" id="IPR001406">
    <property type="entry name" value="PsdUridine_synth_TruA"/>
</dbReference>
<organism evidence="7 8">
    <name type="scientific">Stomatobaculum longum</name>
    <dbReference type="NCBI Taxonomy" id="796942"/>
    <lineage>
        <taxon>Bacteria</taxon>
        <taxon>Bacillati</taxon>
        <taxon>Bacillota</taxon>
        <taxon>Clostridia</taxon>
        <taxon>Lachnospirales</taxon>
        <taxon>Lachnospiraceae</taxon>
        <taxon>Stomatobaculum</taxon>
    </lineage>
</organism>
<comment type="caution">
    <text evidence="4">Lacks conserved residue(s) required for the propagation of feature annotation.</text>
</comment>
<dbReference type="NCBIfam" id="TIGR00071">
    <property type="entry name" value="hisT_truA"/>
    <property type="match status" value="1"/>
</dbReference>
<dbReference type="PANTHER" id="PTHR11142:SF0">
    <property type="entry name" value="TRNA PSEUDOURIDINE SYNTHASE-LIKE 1"/>
    <property type="match status" value="1"/>
</dbReference>
<proteinExistence type="inferred from homology"/>
<dbReference type="InterPro" id="IPR020103">
    <property type="entry name" value="PsdUridine_synth_cat_dom_sf"/>
</dbReference>
<dbReference type="Proteomes" id="UP000018466">
    <property type="component" value="Unassembled WGS sequence"/>
</dbReference>
<evidence type="ECO:0000256" key="3">
    <source>
        <dbReference type="ARBA" id="ARBA00023235"/>
    </source>
</evidence>
<comment type="similarity">
    <text evidence="1 4 5">Belongs to the tRNA pseudouridine synthase TruA family.</text>
</comment>
<comment type="subunit">
    <text evidence="4">Homodimer.</text>
</comment>
<evidence type="ECO:0000256" key="2">
    <source>
        <dbReference type="ARBA" id="ARBA00022694"/>
    </source>
</evidence>
<dbReference type="HAMAP" id="MF_00171">
    <property type="entry name" value="TruA"/>
    <property type="match status" value="1"/>
</dbReference>
<dbReference type="Gene3D" id="3.30.70.580">
    <property type="entry name" value="Pseudouridine synthase I, catalytic domain, N-terminal subdomain"/>
    <property type="match status" value="1"/>
</dbReference>
<evidence type="ECO:0000256" key="5">
    <source>
        <dbReference type="RuleBase" id="RU003792"/>
    </source>
</evidence>
<feature type="domain" description="Pseudouridine synthase I TruA alpha/beta" evidence="6">
    <location>
        <begin position="146"/>
        <end position="251"/>
    </location>
</feature>
<protein>
    <recommendedName>
        <fullName evidence="4">tRNA pseudouridine synthase A</fullName>
        <ecNumber evidence="4">5.4.99.12</ecNumber>
    </recommendedName>
    <alternativeName>
        <fullName evidence="4">tRNA pseudouridine(38-40) synthase</fullName>
    </alternativeName>
    <alternativeName>
        <fullName evidence="4">tRNA pseudouridylate synthase I</fullName>
    </alternativeName>
    <alternativeName>
        <fullName evidence="4">tRNA-uridine isomerase I</fullName>
    </alternativeName>
</protein>
<dbReference type="EMBL" id="AGEL01000004">
    <property type="protein sequence ID" value="EHO17593.1"/>
    <property type="molecule type" value="Genomic_DNA"/>
</dbReference>
<comment type="catalytic activity">
    <reaction evidence="4 5">
        <text>uridine(38/39/40) in tRNA = pseudouridine(38/39/40) in tRNA</text>
        <dbReference type="Rhea" id="RHEA:22376"/>
        <dbReference type="Rhea" id="RHEA-COMP:10085"/>
        <dbReference type="Rhea" id="RHEA-COMP:10087"/>
        <dbReference type="ChEBI" id="CHEBI:65314"/>
        <dbReference type="ChEBI" id="CHEBI:65315"/>
        <dbReference type="EC" id="5.4.99.12"/>
    </reaction>
</comment>
<gene>
    <name evidence="4" type="primary">truA</name>
    <name evidence="7" type="ORF">HMPREF9623_00447</name>
</gene>
<dbReference type="FunFam" id="3.30.70.580:FF:000001">
    <property type="entry name" value="tRNA pseudouridine synthase A"/>
    <property type="match status" value="1"/>
</dbReference>
<dbReference type="InterPro" id="IPR020094">
    <property type="entry name" value="TruA/RsuA/RluB/E/F_N"/>
</dbReference>
<dbReference type="SUPFAM" id="SSF55120">
    <property type="entry name" value="Pseudouridine synthase"/>
    <property type="match status" value="1"/>
</dbReference>
<reference evidence="7 8" key="1">
    <citation type="submission" date="2011-10" db="EMBL/GenBank/DDBJ databases">
        <title>The Genome Sequence of Lachnospiraceae bacterium ACC2.</title>
        <authorList>
            <consortium name="The Broad Institute Genome Sequencing Platform"/>
            <person name="Earl A."/>
            <person name="Ward D."/>
            <person name="Feldgarden M."/>
            <person name="Gevers D."/>
            <person name="Sizova M."/>
            <person name="Hazen A."/>
            <person name="Epstein S."/>
            <person name="Young S.K."/>
            <person name="Zeng Q."/>
            <person name="Gargeya S."/>
            <person name="Fitzgerald M."/>
            <person name="Haas B."/>
            <person name="Abouelleil A."/>
            <person name="Alvarado L."/>
            <person name="Arachchi H.M."/>
            <person name="Berlin A."/>
            <person name="Brown A."/>
            <person name="Chapman S.B."/>
            <person name="Chen Z."/>
            <person name="Dunbar C."/>
            <person name="Freedman E."/>
            <person name="Gearin G."/>
            <person name="Goldberg J."/>
            <person name="Griggs A."/>
            <person name="Gujja S."/>
            <person name="Heiman D."/>
            <person name="Howarth C."/>
            <person name="Larson L."/>
            <person name="Lui A."/>
            <person name="MacDonald P.J.P."/>
            <person name="Montmayeur A."/>
            <person name="Murphy C."/>
            <person name="Neiman D."/>
            <person name="Pearson M."/>
            <person name="Priest M."/>
            <person name="Roberts A."/>
            <person name="Saif S."/>
            <person name="Shea T."/>
            <person name="Shenoy N."/>
            <person name="Sisk P."/>
            <person name="Stolte C."/>
            <person name="Sykes S."/>
            <person name="Wortman J."/>
            <person name="Nusbaum C."/>
            <person name="Birren B."/>
        </authorList>
    </citation>
    <scope>NUCLEOTIDE SEQUENCE [LARGE SCALE GENOMIC DNA]</scope>
    <source>
        <strain evidence="7 8">ACC2</strain>
    </source>
</reference>
<dbReference type="Gene3D" id="3.30.70.660">
    <property type="entry name" value="Pseudouridine synthase I, catalytic domain, C-terminal subdomain"/>
    <property type="match status" value="1"/>
</dbReference>
<feature type="binding site" evidence="4">
    <location>
        <position position="110"/>
    </location>
    <ligand>
        <name>substrate</name>
    </ligand>
</feature>
<dbReference type="AlphaFoldDB" id="A0AA36Y626"/>
<keyword evidence="8" id="KW-1185">Reference proteome</keyword>
<dbReference type="GeneID" id="86940229"/>
<evidence type="ECO:0000313" key="8">
    <source>
        <dbReference type="Proteomes" id="UP000018466"/>
    </source>
</evidence>
<feature type="domain" description="Pseudouridine synthase I TruA alpha/beta" evidence="6">
    <location>
        <begin position="7"/>
        <end position="102"/>
    </location>
</feature>
<dbReference type="RefSeq" id="WP_009532280.1">
    <property type="nucleotide sequence ID" value="NZ_JH590861.1"/>
</dbReference>
<evidence type="ECO:0000259" key="6">
    <source>
        <dbReference type="Pfam" id="PF01416"/>
    </source>
</evidence>
<dbReference type="Pfam" id="PF01416">
    <property type="entry name" value="PseudoU_synth_1"/>
    <property type="match status" value="2"/>
</dbReference>
<evidence type="ECO:0000256" key="4">
    <source>
        <dbReference type="HAMAP-Rule" id="MF_00171"/>
    </source>
</evidence>
<name>A0AA36Y626_9FIRM</name>
<dbReference type="CDD" id="cd02570">
    <property type="entry name" value="PseudoU_synth_EcTruA"/>
    <property type="match status" value="1"/>
</dbReference>
<evidence type="ECO:0000256" key="1">
    <source>
        <dbReference type="ARBA" id="ARBA00009375"/>
    </source>
</evidence>
<keyword evidence="2 4" id="KW-0819">tRNA processing</keyword>
<feature type="active site" description="Nucleophile" evidence="4">
    <location>
        <position position="52"/>
    </location>
</feature>
<comment type="caution">
    <text evidence="7">The sequence shown here is derived from an EMBL/GenBank/DDBJ whole genome shotgun (WGS) entry which is preliminary data.</text>
</comment>
<evidence type="ECO:0000313" key="7">
    <source>
        <dbReference type="EMBL" id="EHO17593.1"/>
    </source>
</evidence>
<comment type="function">
    <text evidence="4">Formation of pseudouridine at positions 38, 39 and 40 in the anticodon stem and loop of transfer RNAs.</text>
</comment>
<keyword evidence="3 4" id="KW-0413">Isomerase</keyword>
<sequence length="357" mass="39897">MRRIRLIVSYDGTAYFGSQMQPEAVTVEQKLTEAVQGLTRAPAQLILASRTDTGVHALGNVAVFDTEFPMSAERFATALNAYLPPDIRIQAADEVALNWHPRKQHCEKTYEYRIWNGRIMNPLLRNSAAHCYVPLNLAAMRAALPSLLGEHDFVAFCASGSAASHTVRRIFRAELTAECEESGSFAGLITFRITGSGFLYHMVRILAGTLLEIGSGKKDAAAFRKALRSRARRDTGPVAPAAGLILREIRYLPVPDRYVADNEDWRYELSQENLASTEVSRLTVEHCRPDDYAGLMTRLLHESHRDGARCILLRDSEDSTRLVIGQRYGFYEIRENTNPENRNSFPYLATEAESGAT</sequence>
<dbReference type="PANTHER" id="PTHR11142">
    <property type="entry name" value="PSEUDOURIDYLATE SYNTHASE"/>
    <property type="match status" value="1"/>
</dbReference>
<accession>A0AA36Y626</accession>
<dbReference type="EC" id="5.4.99.12" evidence="4"/>
<dbReference type="GO" id="GO:0031119">
    <property type="term" value="P:tRNA pseudouridine synthesis"/>
    <property type="evidence" value="ECO:0007669"/>
    <property type="project" value="UniProtKB-UniRule"/>
</dbReference>
<dbReference type="InterPro" id="IPR020095">
    <property type="entry name" value="PsdUridine_synth_TruA_C"/>
</dbReference>